<evidence type="ECO:0000256" key="2">
    <source>
        <dbReference type="ARBA" id="ARBA00022618"/>
    </source>
</evidence>
<dbReference type="GO" id="GO:0030428">
    <property type="term" value="C:cell septum"/>
    <property type="evidence" value="ECO:0007669"/>
    <property type="project" value="TreeGrafter"/>
</dbReference>
<evidence type="ECO:0008006" key="8">
    <source>
        <dbReference type="Google" id="ProtNLM"/>
    </source>
</evidence>
<dbReference type="Pfam" id="PF04977">
    <property type="entry name" value="DivIC"/>
    <property type="match status" value="1"/>
</dbReference>
<evidence type="ECO:0000256" key="4">
    <source>
        <dbReference type="ARBA" id="ARBA00022989"/>
    </source>
</evidence>
<keyword evidence="2" id="KW-0132">Cell division</keyword>
<dbReference type="PANTHER" id="PTHR37485:SF1">
    <property type="entry name" value="CELL DIVISION PROTEIN FTSB"/>
    <property type="match status" value="1"/>
</dbReference>
<proteinExistence type="predicted"/>
<dbReference type="PANTHER" id="PTHR37485">
    <property type="entry name" value="CELL DIVISION PROTEIN FTSB"/>
    <property type="match status" value="1"/>
</dbReference>
<dbReference type="EMBL" id="LNQE01000970">
    <property type="protein sequence ID" value="KUG22422.1"/>
    <property type="molecule type" value="Genomic_DNA"/>
</dbReference>
<gene>
    <name evidence="7" type="ORF">ASZ90_007826</name>
</gene>
<comment type="caution">
    <text evidence="7">The sequence shown here is derived from an EMBL/GenBank/DDBJ whole genome shotgun (WGS) entry which is preliminary data.</text>
</comment>
<keyword evidence="5" id="KW-0472">Membrane</keyword>
<reference evidence="7" key="1">
    <citation type="journal article" date="2015" name="Proc. Natl. Acad. Sci. U.S.A.">
        <title>Networks of energetic and metabolic interactions define dynamics in microbial communities.</title>
        <authorList>
            <person name="Embree M."/>
            <person name="Liu J.K."/>
            <person name="Al-Bassam M.M."/>
            <person name="Zengler K."/>
        </authorList>
    </citation>
    <scope>NUCLEOTIDE SEQUENCE</scope>
</reference>
<evidence type="ECO:0000256" key="3">
    <source>
        <dbReference type="ARBA" id="ARBA00022692"/>
    </source>
</evidence>
<keyword evidence="3" id="KW-0812">Transmembrane</keyword>
<dbReference type="GO" id="GO:0043093">
    <property type="term" value="P:FtsZ-dependent cytokinesis"/>
    <property type="evidence" value="ECO:0007669"/>
    <property type="project" value="TreeGrafter"/>
</dbReference>
<evidence type="ECO:0000313" key="7">
    <source>
        <dbReference type="EMBL" id="KUG22422.1"/>
    </source>
</evidence>
<dbReference type="InterPro" id="IPR023081">
    <property type="entry name" value="Cell_div_FtsB"/>
</dbReference>
<name>A0A0W8FNG0_9ZZZZ</name>
<dbReference type="AlphaFoldDB" id="A0A0W8FNG0"/>
<organism evidence="7">
    <name type="scientific">hydrocarbon metagenome</name>
    <dbReference type="NCBI Taxonomy" id="938273"/>
    <lineage>
        <taxon>unclassified sequences</taxon>
        <taxon>metagenomes</taxon>
        <taxon>ecological metagenomes</taxon>
    </lineage>
</organism>
<evidence type="ECO:0000256" key="5">
    <source>
        <dbReference type="ARBA" id="ARBA00023136"/>
    </source>
</evidence>
<dbReference type="InterPro" id="IPR007060">
    <property type="entry name" value="FtsL/DivIC"/>
</dbReference>
<sequence length="88" mass="10264">MKIGRYLVGFLILMALLITFGNRGFVDNYLMSKRLTHLKLQNNEITVENGELKKKILLLRSDYNYIEAIARNELGMVKKGDVVYRWAK</sequence>
<keyword evidence="6" id="KW-0131">Cell cycle</keyword>
<evidence type="ECO:0000256" key="6">
    <source>
        <dbReference type="ARBA" id="ARBA00023306"/>
    </source>
</evidence>
<accession>A0A0W8FNG0</accession>
<evidence type="ECO:0000256" key="1">
    <source>
        <dbReference type="ARBA" id="ARBA00022475"/>
    </source>
</evidence>
<keyword evidence="4" id="KW-1133">Transmembrane helix</keyword>
<keyword evidence="1" id="KW-1003">Cell membrane</keyword>
<protein>
    <recommendedName>
        <fullName evidence="8">Cell division protein FtsB</fullName>
    </recommendedName>
</protein>